<proteinExistence type="inferred from homology"/>
<evidence type="ECO:0000256" key="4">
    <source>
        <dbReference type="ARBA" id="ARBA00022801"/>
    </source>
</evidence>
<keyword evidence="7" id="KW-0539">Nucleus</keyword>
<feature type="compositionally biased region" description="Basic and acidic residues" evidence="8">
    <location>
        <begin position="1167"/>
        <end position="1199"/>
    </location>
</feature>
<feature type="compositionally biased region" description="Low complexity" evidence="8">
    <location>
        <begin position="1355"/>
        <end position="1373"/>
    </location>
</feature>
<dbReference type="GO" id="GO:0042393">
    <property type="term" value="F:histone binding"/>
    <property type="evidence" value="ECO:0007669"/>
    <property type="project" value="TreeGrafter"/>
</dbReference>
<dbReference type="SMART" id="SM00382">
    <property type="entry name" value="AAA"/>
    <property type="match status" value="1"/>
</dbReference>
<evidence type="ECO:0000259" key="9">
    <source>
        <dbReference type="SMART" id="SM00382"/>
    </source>
</evidence>
<keyword evidence="3" id="KW-0547">Nucleotide-binding</keyword>
<dbReference type="SUPFAM" id="SSF52540">
    <property type="entry name" value="P-loop containing nucleoside triphosphate hydrolases"/>
    <property type="match status" value="2"/>
</dbReference>
<feature type="compositionally biased region" description="Acidic residues" evidence="8">
    <location>
        <begin position="309"/>
        <end position="319"/>
    </location>
</feature>
<dbReference type="Gene3D" id="3.40.50.300">
    <property type="entry name" value="P-loop containing nucleotide triphosphate hydrolases"/>
    <property type="match status" value="2"/>
</dbReference>
<feature type="compositionally biased region" description="Polar residues" evidence="8">
    <location>
        <begin position="102"/>
        <end position="120"/>
    </location>
</feature>
<evidence type="ECO:0000256" key="3">
    <source>
        <dbReference type="ARBA" id="ARBA00022741"/>
    </source>
</evidence>
<feature type="compositionally biased region" description="Basic and acidic residues" evidence="8">
    <location>
        <begin position="23"/>
        <end position="38"/>
    </location>
</feature>
<dbReference type="GO" id="GO:0005634">
    <property type="term" value="C:nucleus"/>
    <property type="evidence" value="ECO:0007669"/>
    <property type="project" value="UniProtKB-SubCell"/>
</dbReference>
<comment type="similarity">
    <text evidence="2">Belongs to the AAA ATPase family.</text>
</comment>
<feature type="domain" description="AAA+ ATPase" evidence="9">
    <location>
        <begin position="485"/>
        <end position="626"/>
    </location>
</feature>
<feature type="compositionally biased region" description="Polar residues" evidence="8">
    <location>
        <begin position="7"/>
        <end position="22"/>
    </location>
</feature>
<dbReference type="Proteomes" id="UP000629468">
    <property type="component" value="Unassembled WGS sequence"/>
</dbReference>
<feature type="region of interest" description="Disordered" evidence="8">
    <location>
        <begin position="1409"/>
        <end position="1428"/>
    </location>
</feature>
<keyword evidence="4" id="KW-0378">Hydrolase</keyword>
<feature type="region of interest" description="Disordered" evidence="8">
    <location>
        <begin position="102"/>
        <end position="175"/>
    </location>
</feature>
<dbReference type="Gene3D" id="1.10.8.60">
    <property type="match status" value="1"/>
</dbReference>
<feature type="region of interest" description="Disordered" evidence="8">
    <location>
        <begin position="1167"/>
        <end position="1272"/>
    </location>
</feature>
<dbReference type="Pfam" id="PF00004">
    <property type="entry name" value="AAA"/>
    <property type="match status" value="1"/>
</dbReference>
<protein>
    <recommendedName>
        <fullName evidence="9">AAA+ ATPase domain-containing protein</fullName>
    </recommendedName>
</protein>
<dbReference type="GO" id="GO:0006334">
    <property type="term" value="P:nucleosome assembly"/>
    <property type="evidence" value="ECO:0007669"/>
    <property type="project" value="TreeGrafter"/>
</dbReference>
<dbReference type="InterPro" id="IPR045199">
    <property type="entry name" value="ATAD2-like"/>
</dbReference>
<dbReference type="FunFam" id="3.40.50.300:FF:000061">
    <property type="entry name" value="ATPase family, AAA domain-containing 2"/>
    <property type="match status" value="1"/>
</dbReference>
<evidence type="ECO:0000313" key="11">
    <source>
        <dbReference type="Proteomes" id="UP000629468"/>
    </source>
</evidence>
<feature type="region of interest" description="Disordered" evidence="8">
    <location>
        <begin position="191"/>
        <end position="422"/>
    </location>
</feature>
<dbReference type="EMBL" id="JABXXO010000006">
    <property type="protein sequence ID" value="KAF7776851.1"/>
    <property type="molecule type" value="Genomic_DNA"/>
</dbReference>
<feature type="compositionally biased region" description="Pro residues" evidence="8">
    <location>
        <begin position="336"/>
        <end position="349"/>
    </location>
</feature>
<name>A0A8H7KI25_AGABI</name>
<evidence type="ECO:0000313" key="10">
    <source>
        <dbReference type="EMBL" id="KAF7776851.1"/>
    </source>
</evidence>
<comment type="caution">
    <text evidence="10">The sequence shown here is derived from an EMBL/GenBank/DDBJ whole genome shotgun (WGS) entry which is preliminary data.</text>
</comment>
<sequence>MRGDSTKICSSSEGQAGYQDQQGIRDDVFDGFHDERRPSSLWPATNRWPGVRAERSRSVMEDKQGQTNTATFLVFRFLSAAHNNPLAVRGISIMPVVTRNAAKSDSVGPSGSEYNASEPSSAAPDLRHDDSSAEEPEVYTRSQRGRRVKQVVYEESEYEEEDEIDGLSKPNANQLFDDGVKVRRLRVREVVEGDEENPQPSHRLRRTRNLQGFITDDEDEKIDDTTGYSLRSRSRSKAAPPKKNGSVPPTKQTRENRYKARLQRRERKDEDDQYIAHSDPSSADADGSVDLNEDAMGTSDLEVTHEPEPEPETEVDEDNDGKPYSLRQRQKINYAIPPPLEEMPRPQPKPTINRNGGRGGPGKGRRGPGWSATGAELGRWMGMGGDDSDSDHPTRTPRKQPFGMDPFGAGVPAGGMLPGDLAAGTPSNLGRMGEAALADADPLGVNQNVTFGEVGGLDEHIHSLKEMTLLPLLYPEVFQRFGVTPPRGVLFHGPPGTGKTLLARALAASCRSNGRSISFFMRKGADCLSKWVGEAERQLRLLFEEAKNSQPSIIFFDEIDGLAPVRSSKQDQIHASIVSTLLALMDGMDGRGQVVVIGATNRPDAVDPALRRPGRFDREFYFPLPGLDAREKILSIMTKGWMGWNRDDGDEQTKERLTGLAKLTKGYGGADLRALCTEAALNAVQRRYPQIYKSNERLLLNAETINVQLRDFMISIKKLVPSSARSSSSAASPLPQQFVPLLGDTLEKVKSAIDKVLPLEKKLSALEEAEFEDEGGEDGALDREMFSQSMQTLRVYRPRILIHGSGGMGQNYVGAAALHHLEGYHVQTLELGTLLGDSTRSTEAAIVQLFVEAKRHQPSIIYIPSLLSWCAAISETSRSTVRAMLDTLSPTEPVLLLALIDGKFSHLPHDVKQWFGHMRENRVLIAQPTEAQREEFFLPLVNDIRRPPNQFPDGVKRRKRVLEELAVAPPLEPRKPSPAELALQIENDQKTITLLKYRLGPILTELKRKFKRFTKRASEEYSFDFSEPRGQVEAPAPVEATTIPVPDVEVPPQVNGIIEVVDQEQAQVQVAINPMDVDPLPPSLPPPPPPAPRLYDVDLEKMHVDMYRGRYLTPEDFLEDIVKIVRNTEIRAYEDMDRMYKAKAMLTAAEVSIQDFDPVLRSECERMAGRERQRREEHRRNRAKVKEREREKEREENVNRRSTRSSGQVLNISITDPVKLERRLKRQRGGSAGSSQHDEEDGAGVNGDMGERESKRSRLSAEEDEERDPLDIISQNTPVHARTVHFAPSTEGVDPSLSRPAQELLGDGAAAMEIIAEQNFGVQGTPRSRGGFDPALLNPLPPMTDVFSAAKTSGTASPASNQSATASSTTQNPDILMSHSTPSKDFNFTTTAPTLTMNVDENPFLAPPNPAQLQVRTPSPRPRTPVPIRRTRTPEVISVHASPQSPPAPQPMVVERTPTPPLPNFHVDEVLITELHRQLKLNTASLNVEQLEQLRATCLGNVWRHRTEWDRDNLVRELMDLVKEFVEEVGEFEELEGQDTFAVS</sequence>
<feature type="compositionally biased region" description="Basic and acidic residues" evidence="8">
    <location>
        <begin position="1249"/>
        <end position="1261"/>
    </location>
</feature>
<dbReference type="GO" id="GO:0006337">
    <property type="term" value="P:nucleosome disassembly"/>
    <property type="evidence" value="ECO:0007669"/>
    <property type="project" value="TreeGrafter"/>
</dbReference>
<dbReference type="InterPro" id="IPR041569">
    <property type="entry name" value="AAA_lid_3"/>
</dbReference>
<reference evidence="10 11" key="1">
    <citation type="journal article" name="Sci. Rep.">
        <title>Telomere-to-telomere assembled and centromere annotated genomes of the two main subspecies of the button mushroom Agaricus bisporus reveal especially polymorphic chromosome ends.</title>
        <authorList>
            <person name="Sonnenberg A.S.M."/>
            <person name="Sedaghat-Telgerd N."/>
            <person name="Lavrijssen B."/>
            <person name="Ohm R.A."/>
            <person name="Hendrickx P.M."/>
            <person name="Scholtmeijer K."/>
            <person name="Baars J.J.P."/>
            <person name="van Peer A."/>
        </authorList>
    </citation>
    <scope>NUCLEOTIDE SEQUENCE [LARGE SCALE GENOMIC DNA]</scope>
    <source>
        <strain evidence="10 11">H119_p4</strain>
    </source>
</reference>
<dbReference type="PANTHER" id="PTHR23069">
    <property type="entry name" value="AAA DOMAIN-CONTAINING"/>
    <property type="match status" value="1"/>
</dbReference>
<organism evidence="10 11">
    <name type="scientific">Agaricus bisporus var. burnettii</name>
    <dbReference type="NCBI Taxonomy" id="192524"/>
    <lineage>
        <taxon>Eukaryota</taxon>
        <taxon>Fungi</taxon>
        <taxon>Dikarya</taxon>
        <taxon>Basidiomycota</taxon>
        <taxon>Agaricomycotina</taxon>
        <taxon>Agaricomycetes</taxon>
        <taxon>Agaricomycetidae</taxon>
        <taxon>Agaricales</taxon>
        <taxon>Agaricineae</taxon>
        <taxon>Agaricaceae</taxon>
        <taxon>Agaricus</taxon>
    </lineage>
</organism>
<evidence type="ECO:0000256" key="2">
    <source>
        <dbReference type="ARBA" id="ARBA00006914"/>
    </source>
</evidence>
<keyword evidence="5" id="KW-0067">ATP-binding</keyword>
<dbReference type="Pfam" id="PF17862">
    <property type="entry name" value="AAA_lid_3"/>
    <property type="match status" value="1"/>
</dbReference>
<dbReference type="GO" id="GO:0005524">
    <property type="term" value="F:ATP binding"/>
    <property type="evidence" value="ECO:0007669"/>
    <property type="project" value="UniProtKB-KW"/>
</dbReference>
<evidence type="ECO:0000256" key="7">
    <source>
        <dbReference type="ARBA" id="ARBA00023242"/>
    </source>
</evidence>
<dbReference type="PROSITE" id="PS00674">
    <property type="entry name" value="AAA"/>
    <property type="match status" value="1"/>
</dbReference>
<dbReference type="InterPro" id="IPR003960">
    <property type="entry name" value="ATPase_AAA_CS"/>
</dbReference>
<evidence type="ECO:0000256" key="8">
    <source>
        <dbReference type="SAM" id="MobiDB-lite"/>
    </source>
</evidence>
<keyword evidence="6" id="KW-0103">Bromodomain</keyword>
<evidence type="ECO:0000256" key="5">
    <source>
        <dbReference type="ARBA" id="ARBA00022840"/>
    </source>
</evidence>
<dbReference type="GO" id="GO:0016887">
    <property type="term" value="F:ATP hydrolysis activity"/>
    <property type="evidence" value="ECO:0007669"/>
    <property type="project" value="InterPro"/>
</dbReference>
<dbReference type="InterPro" id="IPR003593">
    <property type="entry name" value="AAA+_ATPase"/>
</dbReference>
<feature type="compositionally biased region" description="Polar residues" evidence="8">
    <location>
        <begin position="1204"/>
        <end position="1214"/>
    </location>
</feature>
<dbReference type="InterPro" id="IPR003959">
    <property type="entry name" value="ATPase_AAA_core"/>
</dbReference>
<dbReference type="InterPro" id="IPR027417">
    <property type="entry name" value="P-loop_NTPase"/>
</dbReference>
<feature type="compositionally biased region" description="Acidic residues" evidence="8">
    <location>
        <begin position="154"/>
        <end position="165"/>
    </location>
</feature>
<accession>A0A8H7KI25</accession>
<feature type="region of interest" description="Disordered" evidence="8">
    <location>
        <begin position="1351"/>
        <end position="1386"/>
    </location>
</feature>
<comment type="subcellular location">
    <subcellularLocation>
        <location evidence="1">Nucleus</location>
    </subcellularLocation>
</comment>
<dbReference type="PANTHER" id="PTHR23069:SF0">
    <property type="entry name" value="TAT-BINDING HOMOLOG 7"/>
    <property type="match status" value="1"/>
</dbReference>
<feature type="compositionally biased region" description="Basic and acidic residues" evidence="8">
    <location>
        <begin position="52"/>
        <end position="64"/>
    </location>
</feature>
<dbReference type="GO" id="GO:0003682">
    <property type="term" value="F:chromatin binding"/>
    <property type="evidence" value="ECO:0007669"/>
    <property type="project" value="TreeGrafter"/>
</dbReference>
<dbReference type="FunFam" id="3.40.50.300:FF:001218">
    <property type="entry name" value="AAA family ATPase, putative"/>
    <property type="match status" value="1"/>
</dbReference>
<evidence type="ECO:0000256" key="6">
    <source>
        <dbReference type="ARBA" id="ARBA00023117"/>
    </source>
</evidence>
<gene>
    <name evidence="10" type="ORF">Agabi119p4_5244</name>
</gene>
<feature type="region of interest" description="Disordered" evidence="8">
    <location>
        <begin position="1"/>
        <end position="65"/>
    </location>
</feature>
<evidence type="ECO:0000256" key="1">
    <source>
        <dbReference type="ARBA" id="ARBA00004123"/>
    </source>
</evidence>
<dbReference type="GO" id="GO:0045815">
    <property type="term" value="P:transcription initiation-coupled chromatin remodeling"/>
    <property type="evidence" value="ECO:0007669"/>
    <property type="project" value="TreeGrafter"/>
</dbReference>